<evidence type="ECO:0000256" key="1">
    <source>
        <dbReference type="ARBA" id="ARBA00023157"/>
    </source>
</evidence>
<dbReference type="CDD" id="cd00112">
    <property type="entry name" value="LDLa"/>
    <property type="match status" value="1"/>
</dbReference>
<dbReference type="InterPro" id="IPR036055">
    <property type="entry name" value="LDL_receptor-like_sf"/>
</dbReference>
<feature type="binding site" evidence="7">
    <location>
        <position position="109"/>
    </location>
    <ligand>
        <name>Ca(2+)</name>
        <dbReference type="ChEBI" id="CHEBI:29108"/>
    </ligand>
</feature>
<feature type="disulfide bond" evidence="7">
    <location>
        <begin position="84"/>
        <end position="104"/>
    </location>
</feature>
<dbReference type="InterPro" id="IPR031639">
    <property type="entry name" value="Eryth_link_C"/>
</dbReference>
<evidence type="ECO:0000256" key="2">
    <source>
        <dbReference type="PROSITE-ProRule" id="PRU00124"/>
    </source>
</evidence>
<keyword evidence="3" id="KW-0175">Coiled coil</keyword>
<keyword evidence="7 8" id="KW-0002">3D-structure</keyword>
<reference evidence="6" key="1">
    <citation type="journal article" date="1993" name="J. Biol. Chem.">
        <title>Linker chain L1 of earthworm hemoglobin. Structure of gene and protein: homology with low density lipoprotein receptor.</title>
        <authorList>
            <person name="Suzuki T."/>
            <person name="Riggs A.F."/>
        </authorList>
    </citation>
    <scope>NUCLEOTIDE SEQUENCE</scope>
</reference>
<dbReference type="DIP" id="DIP-29126N"/>
<dbReference type="SUPFAM" id="SSF141480">
    <property type="entry name" value="Extracellular hemoglobin linker subunit, receptor domain"/>
    <property type="match status" value="1"/>
</dbReference>
<dbReference type="Gene3D" id="6.10.250.1520">
    <property type="match status" value="1"/>
</dbReference>
<dbReference type="InterPro" id="IPR002172">
    <property type="entry name" value="LDrepeatLR_classA_rpt"/>
</dbReference>
<dbReference type="EvolutionaryTrace" id="Q9GV76"/>
<dbReference type="PDB" id="5M3L">
    <property type="method" value="EM"/>
    <property type="resolution" value="3.80 A"/>
    <property type="chains" value="M=24-240"/>
</dbReference>
<dbReference type="SUPFAM" id="SSF57424">
    <property type="entry name" value="LDL receptor-like module"/>
    <property type="match status" value="1"/>
</dbReference>
<keyword evidence="4" id="KW-0732">Signal</keyword>
<evidence type="ECO:0000259" key="5">
    <source>
        <dbReference type="Pfam" id="PF16915"/>
    </source>
</evidence>
<protein>
    <submittedName>
        <fullName evidence="6">Hemoglobin linker chain L1</fullName>
    </submittedName>
</protein>
<feature type="binding site" evidence="7">
    <location>
        <position position="101"/>
    </location>
    <ligand>
        <name>Ca(2+)</name>
        <dbReference type="ChEBI" id="CHEBI:29108"/>
    </ligand>
</feature>
<reference evidence="8" key="3">
    <citation type="submission" date="2014-04" db="PDB data bank">
        <title>Structural Basis for Cooperative Oxygen Binding and Bracelet-Assisted Assembly of Lumbricus Terrestris Hemoglobin.</title>
        <authorList>
            <person name="Chen W.T."/>
            <person name="Chen Y.C."/>
            <person name="Liou H.H."/>
            <person name="Chao C.Y."/>
        </authorList>
    </citation>
    <scope>STRUCTURE BY ELECTRON MICROSCOPY (8.10 ANGSTROMS)</scope>
    <scope>DISULFIDE BONDS</scope>
</reference>
<comment type="caution">
    <text evidence="2">Lacks conserved residue(s) required for the propagation of feature annotation.</text>
</comment>
<dbReference type="CDD" id="cd11673">
    <property type="entry name" value="hemoglobin_linker_C"/>
    <property type="match status" value="1"/>
</dbReference>
<evidence type="ECO:0000256" key="4">
    <source>
        <dbReference type="SAM" id="SignalP"/>
    </source>
</evidence>
<feature type="disulfide bond" evidence="7">
    <location>
        <begin position="135"/>
        <end position="232"/>
    </location>
</feature>
<dbReference type="PDB" id="2GTL">
    <property type="method" value="X-ray"/>
    <property type="resolution" value="3.50 A"/>
    <property type="chains" value="M=24-240"/>
</dbReference>
<dbReference type="SMART" id="SM00192">
    <property type="entry name" value="LDLa"/>
    <property type="match status" value="1"/>
</dbReference>
<keyword evidence="7" id="KW-0106">Calcium</keyword>
<dbReference type="SMR" id="Q9GV76"/>
<feature type="binding site" evidence="7">
    <location>
        <position position="110"/>
    </location>
    <ligand>
        <name>Ca(2+)</name>
        <dbReference type="ChEBI" id="CHEBI:29108"/>
    </ligand>
</feature>
<accession>Q9GV76</accession>
<feature type="chain" id="PRO_5012859039" evidence="4">
    <location>
        <begin position="16"/>
        <end position="240"/>
    </location>
</feature>
<dbReference type="AlphaFoldDB" id="Q9GV76"/>
<name>Q9GV76_LUMTE</name>
<dbReference type="Pfam" id="PF00057">
    <property type="entry name" value="Ldl_recept_a"/>
    <property type="match status" value="1"/>
</dbReference>
<dbReference type="InterPro" id="IPR023415">
    <property type="entry name" value="LDLR_class-A_CS"/>
</dbReference>
<dbReference type="SUPFAM" id="SSF144276">
    <property type="entry name" value="Heterotrimerisation domain of extracellular hemoglobin linker subunits"/>
    <property type="match status" value="1"/>
</dbReference>
<dbReference type="Gene3D" id="2.40.128.620">
    <property type="match status" value="1"/>
</dbReference>
<dbReference type="GO" id="GO:0046872">
    <property type="term" value="F:metal ion binding"/>
    <property type="evidence" value="ECO:0007669"/>
    <property type="project" value="UniProtKB-KW"/>
</dbReference>
<dbReference type="PDB" id="4V93">
    <property type="method" value="EM"/>
    <property type="resolution" value="8.10 A"/>
    <property type="chains" value="C0/C5/CC/CH/CM/CR/CW/Cb/Cg/Cl/Cq/Cv=1-240"/>
</dbReference>
<dbReference type="PROSITE" id="PS50068">
    <property type="entry name" value="LDLRA_2"/>
    <property type="match status" value="1"/>
</dbReference>
<evidence type="ECO:0007829" key="7">
    <source>
        <dbReference type="PDB" id="2GTL"/>
    </source>
</evidence>
<feature type="coiled-coil region" evidence="3">
    <location>
        <begin position="36"/>
        <end position="75"/>
    </location>
</feature>
<feature type="binding site" evidence="7">
    <location>
        <position position="103"/>
    </location>
    <ligand>
        <name>Ca(2+)</name>
        <dbReference type="ChEBI" id="CHEBI:29108"/>
    </ligand>
</feature>
<evidence type="ECO:0007829" key="8">
    <source>
        <dbReference type="PDB" id="4V93"/>
    </source>
</evidence>
<feature type="disulfide bond" evidence="7">
    <location>
        <begin position="77"/>
        <end position="91"/>
    </location>
</feature>
<dbReference type="PDBsum" id="5M3L"/>
<keyword evidence="1" id="KW-1015">Disulfide bond</keyword>
<reference evidence="9" key="4">
    <citation type="journal article" date="2017" name="IUCrJ">
        <title>Single-particle cryo-EM using alignment by classification (ABC): the structure of &lt;i&gt;Lumbricus terrestris&lt;/i&gt; haemoglobin.</title>
        <authorList>
            <person name="Afanasyev P."/>
            <person name="Seer-Linnemayr C."/>
            <person name="Ravelli R.B.G."/>
            <person name="Matadeen R."/>
            <person name="De Carlo S."/>
            <person name="Alewijnse B."/>
            <person name="Portugal R.V."/>
            <person name="Pannu N.S."/>
            <person name="Schatz M."/>
            <person name="van Heel M."/>
        </authorList>
    </citation>
    <scope>STRUCTURE BY ELECTRON MICROSCOPY (3.80 ANGSTROMS) OF 24-240</scope>
</reference>
<dbReference type="InterPro" id="IPR037246">
    <property type="entry name" value="Extrac_hemoglob_link_heterodim"/>
</dbReference>
<evidence type="ECO:0000256" key="3">
    <source>
        <dbReference type="SAM" id="Coils"/>
    </source>
</evidence>
<feature type="disulfide bond" evidence="7 8">
    <location>
        <begin position="209"/>
        <end position="221"/>
    </location>
</feature>
<organism evidence="6">
    <name type="scientific">Lumbricus terrestris</name>
    <name type="common">Common earthworm</name>
    <dbReference type="NCBI Taxonomy" id="6398"/>
    <lineage>
        <taxon>Eukaryota</taxon>
        <taxon>Metazoa</taxon>
        <taxon>Spiralia</taxon>
        <taxon>Lophotrochozoa</taxon>
        <taxon>Annelida</taxon>
        <taxon>Clitellata</taxon>
        <taxon>Oligochaeta</taxon>
        <taxon>Crassiclitellata</taxon>
        <taxon>Lumbricina</taxon>
        <taxon>Lumbricidae</taxon>
        <taxon>Lumbricinae</taxon>
        <taxon>Lumbricus</taxon>
    </lineage>
</organism>
<proteinExistence type="evidence at protein level"/>
<dbReference type="PDBsum" id="2GTL"/>
<feature type="domain" description="Annelid erythrocruorin linker subunit C-terminal" evidence="5">
    <location>
        <begin position="120"/>
        <end position="239"/>
    </location>
</feature>
<dbReference type="InterPro" id="IPR036153">
    <property type="entry name" value="Eryth_link_C_sf"/>
</dbReference>
<feature type="signal peptide" evidence="4">
    <location>
        <begin position="1"/>
        <end position="15"/>
    </location>
</feature>
<reference evidence="7" key="2">
    <citation type="journal article" date="2006" name="Structure">
        <title>Lumbricus erythrocruorin at 3.5 A resolution: architecture of a megadalton respiratory complex.</title>
        <authorList>
            <person name="Royer W.E."/>
            <person name="Sharma H."/>
            <person name="Strand K."/>
            <person name="Knapp J.E."/>
            <person name="Bhyravbhatla B."/>
        </authorList>
    </citation>
    <scope>X-RAY CRYSTALLOGRAPHY (3.50 ANGSTROMS) OF 24-240 IN COMPLEX WITH CA(2+)</scope>
    <scope>DISULFIDE BONDS</scope>
</reference>
<feature type="disulfide bond" evidence="7">
    <location>
        <begin position="98"/>
        <end position="115"/>
    </location>
</feature>
<dbReference type="PROSITE" id="PS01209">
    <property type="entry name" value="LDLRA_1"/>
    <property type="match status" value="1"/>
</dbReference>
<dbReference type="PIR" id="A46587">
    <property type="entry name" value="A46587"/>
</dbReference>
<evidence type="ECO:0000313" key="6">
    <source>
        <dbReference type="EMBL" id="AAF99389.1"/>
    </source>
</evidence>
<evidence type="ECO:0007829" key="9">
    <source>
        <dbReference type="PDB" id="5M3L"/>
    </source>
</evidence>
<feature type="binding site" evidence="7">
    <location>
        <position position="96"/>
    </location>
    <ligand>
        <name>Ca(2+)</name>
        <dbReference type="ChEBI" id="CHEBI:29108"/>
    </ligand>
</feature>
<keyword evidence="7" id="KW-0479">Metal-binding</keyword>
<dbReference type="PDBsum" id="4V93"/>
<dbReference type="IntAct" id="Q9GV76">
    <property type="interactions" value="1"/>
</dbReference>
<sequence>MWYVLGLMLVGLAAGASDPYQERRFQYLVKNQNLHIDYLAKKLHDIEEEYNKLTHDVDKKTIRQLKARISNLEEHHCDEHESECRGDVPECIHDLLFCDGEKDCRDGSDEDPETCSLNITHVGSSYTGLATWTSCEDLNPDHAIVTITAAHRKSFFPNRVWLRATLSYELDEHDHTVSTTQLRGFYNFGKRELLLAPLKGQSEGYGVICDFNLGDDDHADCKIVVPSSLFVCAHFNAQRY</sequence>
<feature type="binding site" evidence="7">
    <location>
        <position position="99"/>
    </location>
    <ligand>
        <name>Ca(2+)</name>
        <dbReference type="ChEBI" id="CHEBI:29108"/>
    </ligand>
</feature>
<dbReference type="EMBL" id="L12689">
    <property type="protein sequence ID" value="AAF99389.1"/>
    <property type="molecule type" value="mRNA"/>
</dbReference>
<dbReference type="Pfam" id="PF16915">
    <property type="entry name" value="Eryth_link_C"/>
    <property type="match status" value="1"/>
</dbReference>